<name>A0A238YKY7_HALVU</name>
<evidence type="ECO:0000313" key="2">
    <source>
        <dbReference type="Proteomes" id="UP000198397"/>
    </source>
</evidence>
<accession>A0A238YKY7</accession>
<protein>
    <submittedName>
        <fullName evidence="1">Uncharacterized protein</fullName>
    </submittedName>
</protein>
<gene>
    <name evidence="1" type="ORF">SAMN06264855_1541</name>
</gene>
<reference evidence="1 2" key="1">
    <citation type="submission" date="2017-06" db="EMBL/GenBank/DDBJ databases">
        <authorList>
            <person name="Kim H.J."/>
            <person name="Triplett B.A."/>
        </authorList>
    </citation>
    <scope>NUCLEOTIDE SEQUENCE [LARGE SCALE GENOMIC DNA]</scope>
    <source>
        <strain evidence="1 2">DSM 8800</strain>
    </source>
</reference>
<proteinExistence type="predicted"/>
<evidence type="ECO:0000313" key="1">
    <source>
        <dbReference type="EMBL" id="SNR71468.1"/>
    </source>
</evidence>
<organism evidence="1 2">
    <name type="scientific">Halorubrum vacuolatum</name>
    <name type="common">Natronobacterium vacuolatum</name>
    <dbReference type="NCBI Taxonomy" id="63740"/>
    <lineage>
        <taxon>Archaea</taxon>
        <taxon>Methanobacteriati</taxon>
        <taxon>Methanobacteriota</taxon>
        <taxon>Stenosarchaea group</taxon>
        <taxon>Halobacteria</taxon>
        <taxon>Halobacteriales</taxon>
        <taxon>Haloferacaceae</taxon>
        <taxon>Halorubrum</taxon>
    </lineage>
</organism>
<dbReference type="Proteomes" id="UP000198397">
    <property type="component" value="Unassembled WGS sequence"/>
</dbReference>
<keyword evidence="2" id="KW-1185">Reference proteome</keyword>
<dbReference type="AlphaFoldDB" id="A0A238YKY7"/>
<sequence>MCSLPELHPVQKTEKQLMLKSFLKAKKYPLDLQSWLYFLQMMV</sequence>
<dbReference type="EMBL" id="FZNQ01000054">
    <property type="protein sequence ID" value="SNR71468.1"/>
    <property type="molecule type" value="Genomic_DNA"/>
</dbReference>